<keyword evidence="2" id="KW-1185">Reference proteome</keyword>
<comment type="caution">
    <text evidence="1">The sequence shown here is derived from an EMBL/GenBank/DDBJ whole genome shotgun (WGS) entry which is preliminary data.</text>
</comment>
<protein>
    <submittedName>
        <fullName evidence="1">Uncharacterized protein</fullName>
    </submittedName>
</protein>
<evidence type="ECO:0000313" key="1">
    <source>
        <dbReference type="EMBL" id="CAJ0557644.1"/>
    </source>
</evidence>
<name>A0AA36C4J6_9BILA</name>
<feature type="non-terminal residue" evidence="1">
    <location>
        <position position="1"/>
    </location>
</feature>
<proteinExistence type="predicted"/>
<feature type="non-terminal residue" evidence="1">
    <location>
        <position position="95"/>
    </location>
</feature>
<dbReference type="AlphaFoldDB" id="A0AA36C4J6"/>
<accession>A0AA36C4J6</accession>
<reference evidence="1" key="1">
    <citation type="submission" date="2023-06" db="EMBL/GenBank/DDBJ databases">
        <authorList>
            <person name="Delattre M."/>
        </authorList>
    </citation>
    <scope>NUCLEOTIDE SEQUENCE</scope>
    <source>
        <strain evidence="1">AF72</strain>
    </source>
</reference>
<organism evidence="1 2">
    <name type="scientific">Mesorhabditis spiculigera</name>
    <dbReference type="NCBI Taxonomy" id="96644"/>
    <lineage>
        <taxon>Eukaryota</taxon>
        <taxon>Metazoa</taxon>
        <taxon>Ecdysozoa</taxon>
        <taxon>Nematoda</taxon>
        <taxon>Chromadorea</taxon>
        <taxon>Rhabditida</taxon>
        <taxon>Rhabditina</taxon>
        <taxon>Rhabditomorpha</taxon>
        <taxon>Rhabditoidea</taxon>
        <taxon>Rhabditidae</taxon>
        <taxon>Mesorhabditinae</taxon>
        <taxon>Mesorhabditis</taxon>
    </lineage>
</organism>
<gene>
    <name evidence="1" type="ORF">MSPICULIGERA_LOCUS402</name>
</gene>
<dbReference type="EMBL" id="CATQJA010000067">
    <property type="protein sequence ID" value="CAJ0557644.1"/>
    <property type="molecule type" value="Genomic_DNA"/>
</dbReference>
<dbReference type="Proteomes" id="UP001177023">
    <property type="component" value="Unassembled WGS sequence"/>
</dbReference>
<evidence type="ECO:0000313" key="2">
    <source>
        <dbReference type="Proteomes" id="UP001177023"/>
    </source>
</evidence>
<sequence length="95" mass="11163">AMLGPFEELDALQQTIWMDLANAAHNHLTQEGSHRSCHWSHSRRDRRLHVHRNWHCNGGAPMSYFDDDHLTDPVLLDRWEDNDAWDRAYEEATGK</sequence>